<dbReference type="EMBL" id="LAVA02000018">
    <property type="protein sequence ID" value="OIJ68234.1"/>
    <property type="molecule type" value="Genomic_DNA"/>
</dbReference>
<proteinExistence type="predicted"/>
<keyword evidence="2" id="KW-1185">Reference proteome</keyword>
<name>A0A1J4P1Z2_9ACTN</name>
<accession>A0A1J4P1Z2</accession>
<protein>
    <submittedName>
        <fullName evidence="1">Uncharacterized protein</fullName>
    </submittedName>
</protein>
<organism evidence="1 2">
    <name type="scientific">Streptomyces mangrovisoli</name>
    <dbReference type="NCBI Taxonomy" id="1428628"/>
    <lineage>
        <taxon>Bacteria</taxon>
        <taxon>Bacillati</taxon>
        <taxon>Actinomycetota</taxon>
        <taxon>Actinomycetes</taxon>
        <taxon>Kitasatosporales</taxon>
        <taxon>Streptomycetaceae</taxon>
        <taxon>Streptomyces</taxon>
    </lineage>
</organism>
<dbReference type="Proteomes" id="UP000034196">
    <property type="component" value="Unassembled WGS sequence"/>
</dbReference>
<dbReference type="AlphaFoldDB" id="A0A1J4P1Z2"/>
<dbReference type="RefSeq" id="WP_046591538.1">
    <property type="nucleotide sequence ID" value="NZ_LAVA02000018.1"/>
</dbReference>
<dbReference type="OrthoDB" id="3870468at2"/>
<evidence type="ECO:0000313" key="1">
    <source>
        <dbReference type="EMBL" id="OIJ68234.1"/>
    </source>
</evidence>
<evidence type="ECO:0000313" key="2">
    <source>
        <dbReference type="Proteomes" id="UP000034196"/>
    </source>
</evidence>
<gene>
    <name evidence="1" type="ORF">WN71_008970</name>
</gene>
<comment type="caution">
    <text evidence="1">The sequence shown here is derived from an EMBL/GenBank/DDBJ whole genome shotgun (WGS) entry which is preliminary data.</text>
</comment>
<reference evidence="1" key="1">
    <citation type="submission" date="2016-10" db="EMBL/GenBank/DDBJ databases">
        <title>Genome sequence of Streptomyces mangrovisoli MUSC 149.</title>
        <authorList>
            <person name="Lee L.-H."/>
            <person name="Ser H.-L."/>
        </authorList>
    </citation>
    <scope>NUCLEOTIDE SEQUENCE [LARGE SCALE GENOMIC DNA]</scope>
    <source>
        <strain evidence="1">MUSC 149</strain>
    </source>
</reference>
<sequence>MTARNRRLPRHRSWPLTRADLGEGLGGCLSRVTDLRFLEGDDSGTIVLGAEWIAPAPTSYGRGVHPDMVGFRVDVHPVATADRAATRVILRERALPRLRAWIAGADEATETWLLTPHRRLWRLVDGRLVCEDDTDG</sequence>